<feature type="compositionally biased region" description="Pro residues" evidence="1">
    <location>
        <begin position="646"/>
        <end position="658"/>
    </location>
</feature>
<feature type="compositionally biased region" description="Polar residues" evidence="1">
    <location>
        <begin position="609"/>
        <end position="622"/>
    </location>
</feature>
<feature type="region of interest" description="Disordered" evidence="1">
    <location>
        <begin position="511"/>
        <end position="694"/>
    </location>
</feature>
<dbReference type="InterPro" id="IPR036063">
    <property type="entry name" value="Smr_dom_sf"/>
</dbReference>
<name>A0A1X6NC67_9APHY</name>
<feature type="domain" description="Smr" evidence="2">
    <location>
        <begin position="831"/>
        <end position="907"/>
    </location>
</feature>
<proteinExistence type="predicted"/>
<dbReference type="AlphaFoldDB" id="A0A1X6NC67"/>
<feature type="compositionally biased region" description="Pro residues" evidence="1">
    <location>
        <begin position="595"/>
        <end position="608"/>
    </location>
</feature>
<feature type="compositionally biased region" description="Polar residues" evidence="1">
    <location>
        <begin position="527"/>
        <end position="550"/>
    </location>
</feature>
<dbReference type="GeneID" id="36321736"/>
<evidence type="ECO:0000313" key="3">
    <source>
        <dbReference type="EMBL" id="OSX66259.1"/>
    </source>
</evidence>
<dbReference type="InterPro" id="IPR053020">
    <property type="entry name" value="Smr_domain_protein"/>
</dbReference>
<feature type="compositionally biased region" description="Pro residues" evidence="1">
    <location>
        <begin position="173"/>
        <end position="188"/>
    </location>
</feature>
<protein>
    <recommendedName>
        <fullName evidence="2">Smr domain-containing protein</fullName>
    </recommendedName>
</protein>
<dbReference type="Pfam" id="PF01713">
    <property type="entry name" value="Smr"/>
    <property type="match status" value="2"/>
</dbReference>
<dbReference type="PANTHER" id="PTHR47417">
    <property type="entry name" value="SMR DOMAIN-CONTAINING PROTEIN YPL199C"/>
    <property type="match status" value="1"/>
</dbReference>
<dbReference type="PROSITE" id="PS50828">
    <property type="entry name" value="SMR"/>
    <property type="match status" value="2"/>
</dbReference>
<dbReference type="EMBL" id="KZ110592">
    <property type="protein sequence ID" value="OSX66259.1"/>
    <property type="molecule type" value="Genomic_DNA"/>
</dbReference>
<keyword evidence="4" id="KW-1185">Reference proteome</keyword>
<dbReference type="Proteomes" id="UP000194127">
    <property type="component" value="Unassembled WGS sequence"/>
</dbReference>
<feature type="compositionally biased region" description="Polar residues" evidence="1">
    <location>
        <begin position="574"/>
        <end position="585"/>
    </location>
</feature>
<sequence>MCFLHDVNVYLRACCGIEEDETELRQHHRPSYESTSRVPASLSRLDLSPPSAHPCYPSLIHDVYTYLQACCGIEDADETELHEHDRPSYRSTSTVPASLPGRHPEKQHAHVSRPAQAYAPYAPTRPPQPSRQSSQPYQPAQSTPPRVSATYKPYPALPTQTAQPPRYACTTPPGRPAEPAAPRPPAPSFPSANTVSTRPTYPPQLITRQPQPHHPLLTGVPVLRPPVVAADDADDQSDSDIEPLAVDADGADDQSVSDIQSIRQLRVRYKGPEELRALARKMYNHHRRNPRSVERCNAMAARWVFSENNQGRADNEIDLHGLHVREALDHVEQAIAAARKSGKAQLNFIVGQGKHSANGVARIKPAVEEWLQKWAVFYEFEYRGVEILRVDRAPEDDYERDSMLKARHRLGVDCAGRVLCTPSAPSTAVARDGRHGCGSRVASGPTRPPVIHAWRYAFYIYCAHRDRSTGLSSPPSPSACASAGPATMGLFTLGVVAAAAVAYALFTACKDDSDEDQQPGPRPPSYGATSNAHQHTEYPHTQFQYTQTSRSAQPGTPPQPSQSSYQSPVGEPYQTPQPHQANRPTPSYAAARATVPPPPRQAAPPTPSDQPSQAAPSTQAYRTTQSPQATQSASTSTYIHQSHSPVQPPRSSQPPQPARSPWATPQTRPAEQAPRRNESASLLSAANAPTQRTYAPQMVIQQPQRRDPPSFSVPAARPALQNIIMGAPADADSEDDDDDSDGSSISDIESVTQLRLQYENPQALRDLARTSGDQQRVYAKQSRACARRDRGLAREFTKAAKAHARKVKRYNARAAKWVYAENNKRRRSNTVDLHGLYVAEALEYAQRAIGAARESGQAKLSLIVGQGQHSENGVAKIKPALEGWLQTRGTAYRPDERNPGRLVITLDG</sequence>
<dbReference type="STRING" id="670580.A0A1X6NC67"/>
<feature type="region of interest" description="Disordered" evidence="1">
    <location>
        <begin position="81"/>
        <end position="197"/>
    </location>
</feature>
<dbReference type="SMART" id="SM00463">
    <property type="entry name" value="SMR"/>
    <property type="match status" value="2"/>
</dbReference>
<dbReference type="RefSeq" id="XP_024343053.1">
    <property type="nucleotide sequence ID" value="XM_024476785.1"/>
</dbReference>
<feature type="compositionally biased region" description="Low complexity" evidence="1">
    <location>
        <begin position="130"/>
        <end position="145"/>
    </location>
</feature>
<dbReference type="InterPro" id="IPR002625">
    <property type="entry name" value="Smr_dom"/>
</dbReference>
<feature type="domain" description="Smr" evidence="2">
    <location>
        <begin position="317"/>
        <end position="391"/>
    </location>
</feature>
<evidence type="ECO:0000313" key="4">
    <source>
        <dbReference type="Proteomes" id="UP000194127"/>
    </source>
</evidence>
<dbReference type="OrthoDB" id="3231855at2759"/>
<evidence type="ECO:0000259" key="2">
    <source>
        <dbReference type="PROSITE" id="PS50828"/>
    </source>
</evidence>
<dbReference type="SMART" id="SM01162">
    <property type="entry name" value="DUF1771"/>
    <property type="match status" value="1"/>
</dbReference>
<dbReference type="Pfam" id="PF08590">
    <property type="entry name" value="DUF1771"/>
    <property type="match status" value="1"/>
</dbReference>
<organism evidence="3 4">
    <name type="scientific">Postia placenta MAD-698-R-SB12</name>
    <dbReference type="NCBI Taxonomy" id="670580"/>
    <lineage>
        <taxon>Eukaryota</taxon>
        <taxon>Fungi</taxon>
        <taxon>Dikarya</taxon>
        <taxon>Basidiomycota</taxon>
        <taxon>Agaricomycotina</taxon>
        <taxon>Agaricomycetes</taxon>
        <taxon>Polyporales</taxon>
        <taxon>Adustoporiaceae</taxon>
        <taxon>Rhodonia</taxon>
    </lineage>
</organism>
<evidence type="ECO:0000256" key="1">
    <source>
        <dbReference type="SAM" id="MobiDB-lite"/>
    </source>
</evidence>
<feature type="compositionally biased region" description="Low complexity" evidence="1">
    <location>
        <begin position="623"/>
        <end position="645"/>
    </location>
</feature>
<reference evidence="3 4" key="1">
    <citation type="submission" date="2017-04" db="EMBL/GenBank/DDBJ databases">
        <title>Genome Sequence of the Model Brown-Rot Fungus Postia placenta SB12.</title>
        <authorList>
            <consortium name="DOE Joint Genome Institute"/>
            <person name="Gaskell J."/>
            <person name="Kersten P."/>
            <person name="Larrondo L.F."/>
            <person name="Canessa P."/>
            <person name="Martinez D."/>
            <person name="Hibbett D."/>
            <person name="Schmoll M."/>
            <person name="Kubicek C.P."/>
            <person name="Martinez A.T."/>
            <person name="Yadav J."/>
            <person name="Master E."/>
            <person name="Magnuson J.K."/>
            <person name="James T."/>
            <person name="Yaver D."/>
            <person name="Berka R."/>
            <person name="Labutti K."/>
            <person name="Lipzen A."/>
            <person name="Aerts A."/>
            <person name="Barry K."/>
            <person name="Henrissat B."/>
            <person name="Blanchette R."/>
            <person name="Grigoriev I."/>
            <person name="Cullen D."/>
        </authorList>
    </citation>
    <scope>NUCLEOTIDE SEQUENCE [LARGE SCALE GENOMIC DNA]</scope>
    <source>
        <strain evidence="3 4">MAD-698-R-SB12</strain>
    </source>
</reference>
<dbReference type="SUPFAM" id="SSF160443">
    <property type="entry name" value="SMR domain-like"/>
    <property type="match status" value="2"/>
</dbReference>
<dbReference type="PANTHER" id="PTHR47417:SF1">
    <property type="entry name" value="SMR DOMAIN-CONTAINING PROTEIN YPL199C"/>
    <property type="match status" value="1"/>
</dbReference>
<gene>
    <name evidence="3" type="ORF">POSPLADRAFT_1031342</name>
</gene>
<accession>A0A1X6NC67</accession>
<dbReference type="Gene3D" id="3.30.1370.110">
    <property type="match status" value="2"/>
</dbReference>
<dbReference type="InterPro" id="IPR013899">
    <property type="entry name" value="DUF1771"/>
</dbReference>